<reference evidence="3 4" key="1">
    <citation type="submission" date="2016-11" db="EMBL/GenBank/DDBJ databases">
        <title>The macronuclear genome of Stentor coeruleus: a giant cell with tiny introns.</title>
        <authorList>
            <person name="Slabodnick M."/>
            <person name="Ruby J.G."/>
            <person name="Reiff S.B."/>
            <person name="Swart E.C."/>
            <person name="Gosai S."/>
            <person name="Prabakaran S."/>
            <person name="Witkowska E."/>
            <person name="Larue G.E."/>
            <person name="Fisher S."/>
            <person name="Freeman R.M."/>
            <person name="Gunawardena J."/>
            <person name="Chu W."/>
            <person name="Stover N.A."/>
            <person name="Gregory B.D."/>
            <person name="Nowacki M."/>
            <person name="Derisi J."/>
            <person name="Roy S.W."/>
            <person name="Marshall W.F."/>
            <person name="Sood P."/>
        </authorList>
    </citation>
    <scope>NUCLEOTIDE SEQUENCE [LARGE SCALE GENOMIC DNA]</scope>
    <source>
        <strain evidence="3">WM001</strain>
    </source>
</reference>
<evidence type="ECO:0000313" key="3">
    <source>
        <dbReference type="EMBL" id="OMJ93457.1"/>
    </source>
</evidence>
<evidence type="ECO:0000313" key="4">
    <source>
        <dbReference type="Proteomes" id="UP000187209"/>
    </source>
</evidence>
<keyword evidence="1" id="KW-0175">Coiled coil</keyword>
<feature type="compositionally biased region" description="Polar residues" evidence="2">
    <location>
        <begin position="44"/>
        <end position="54"/>
    </location>
</feature>
<evidence type="ECO:0000256" key="1">
    <source>
        <dbReference type="SAM" id="Coils"/>
    </source>
</evidence>
<proteinExistence type="predicted"/>
<dbReference type="Proteomes" id="UP000187209">
    <property type="component" value="Unassembled WGS sequence"/>
</dbReference>
<keyword evidence="4" id="KW-1185">Reference proteome</keyword>
<feature type="compositionally biased region" description="Basic and acidic residues" evidence="2">
    <location>
        <begin position="33"/>
        <end position="43"/>
    </location>
</feature>
<feature type="coiled-coil region" evidence="1">
    <location>
        <begin position="325"/>
        <end position="428"/>
    </location>
</feature>
<gene>
    <name evidence="3" type="ORF">SteCoe_3577</name>
</gene>
<feature type="region of interest" description="Disordered" evidence="2">
    <location>
        <begin position="22"/>
        <end position="59"/>
    </location>
</feature>
<organism evidence="3 4">
    <name type="scientific">Stentor coeruleus</name>
    <dbReference type="NCBI Taxonomy" id="5963"/>
    <lineage>
        <taxon>Eukaryota</taxon>
        <taxon>Sar</taxon>
        <taxon>Alveolata</taxon>
        <taxon>Ciliophora</taxon>
        <taxon>Postciliodesmatophora</taxon>
        <taxon>Heterotrichea</taxon>
        <taxon>Heterotrichida</taxon>
        <taxon>Stentoridae</taxon>
        <taxon>Stentor</taxon>
    </lineage>
</organism>
<protein>
    <submittedName>
        <fullName evidence="3">Uncharacterized protein</fullName>
    </submittedName>
</protein>
<dbReference type="AlphaFoldDB" id="A0A1R2CWS1"/>
<evidence type="ECO:0000256" key="2">
    <source>
        <dbReference type="SAM" id="MobiDB-lite"/>
    </source>
</evidence>
<name>A0A1R2CWS1_9CILI</name>
<comment type="caution">
    <text evidence="3">The sequence shown here is derived from an EMBL/GenBank/DDBJ whole genome shotgun (WGS) entry which is preliminary data.</text>
</comment>
<accession>A0A1R2CWS1</accession>
<dbReference type="OrthoDB" id="327682at2759"/>
<dbReference type="EMBL" id="MPUH01000042">
    <property type="protein sequence ID" value="OMJ93457.1"/>
    <property type="molecule type" value="Genomic_DNA"/>
</dbReference>
<sequence length="615" mass="71252">MKNKDISSNPLRINYTLTLKSTKSAKSTKSTKSKQDCKEKEIIDSNSEPNTRRYSVSPKKSRTQLVISEITKLEEQLDSQEISLKIYEARKLHDNTRQNAEADIYEKYLDSVLLYISQTDNRLSKSLNRGWNGFKNSIKNIKNSKETNKKPVLVVETQDCAIQVNESQEYPPEDDIDIEKYINSLHNVMKRMNRMHLGKIMNKLHELSRNLRTVDIPSPSSTPEVEQLDFTDTIKSIHTKLKAHYKSKKPKLSKNNTQLSSKHTQTYMKLEDFKTIEHLKVIIIEKENHIAEISNKLRVKNDVEKILDIKVQECEELNKIILDMKTEACKQCDQKKNRIDETEAEIKKMKNMVNKTKDIEKELEGLKVKLQDSMSVINSKNFRIGVLNKEIEELMGRIEEVNREKCELEEKLEDEEKIKEMMEKIIKRNTEQNLEIKQYTGTSNVGVDKRKMGYGKKNNVGKTALKTIKILEKSLERSYREKNSSVSPFSKGDKGFGRFGSLTPSENLHETSGIFPSPDGKKNGLIRDKLLHKGVGNSVLDIKKSFRQENVIMQALNITKEEYLALSKRARMELYEALYEHREKCGADCEHLKRAMLIRQKDRGLLFPTKKYNIS</sequence>